<protein>
    <submittedName>
        <fullName evidence="2">Glycine--tRNA ligase</fullName>
    </submittedName>
</protein>
<dbReference type="Gene3D" id="3.30.930.10">
    <property type="entry name" value="Bira Bifunctional Protein, Domain 2"/>
    <property type="match status" value="1"/>
</dbReference>
<keyword evidence="1" id="KW-1185">Reference proteome</keyword>
<name>A0A914PP72_9BILA</name>
<organism evidence="1 2">
    <name type="scientific">Panagrolaimus davidi</name>
    <dbReference type="NCBI Taxonomy" id="227884"/>
    <lineage>
        <taxon>Eukaryota</taxon>
        <taxon>Metazoa</taxon>
        <taxon>Ecdysozoa</taxon>
        <taxon>Nematoda</taxon>
        <taxon>Chromadorea</taxon>
        <taxon>Rhabditida</taxon>
        <taxon>Tylenchina</taxon>
        <taxon>Panagrolaimomorpha</taxon>
        <taxon>Panagrolaimoidea</taxon>
        <taxon>Panagrolaimidae</taxon>
        <taxon>Panagrolaimus</taxon>
    </lineage>
</organism>
<proteinExistence type="predicted"/>
<reference evidence="2" key="1">
    <citation type="submission" date="2022-11" db="UniProtKB">
        <authorList>
            <consortium name="WormBaseParasite"/>
        </authorList>
    </citation>
    <scope>IDENTIFICATION</scope>
</reference>
<dbReference type="GO" id="GO:0070150">
    <property type="term" value="P:mitochondrial glycyl-tRNA aminoacylation"/>
    <property type="evidence" value="ECO:0007669"/>
    <property type="project" value="TreeGrafter"/>
</dbReference>
<dbReference type="Proteomes" id="UP000887578">
    <property type="component" value="Unplaced"/>
</dbReference>
<dbReference type="InterPro" id="IPR045864">
    <property type="entry name" value="aa-tRNA-synth_II/BPL/LPL"/>
</dbReference>
<dbReference type="GO" id="GO:0004820">
    <property type="term" value="F:glycine-tRNA ligase activity"/>
    <property type="evidence" value="ECO:0007669"/>
    <property type="project" value="TreeGrafter"/>
</dbReference>
<accession>A0A914PP72</accession>
<evidence type="ECO:0000313" key="2">
    <source>
        <dbReference type="WBParaSite" id="PDA_v2.g19850.t1"/>
    </source>
</evidence>
<dbReference type="GO" id="GO:0005739">
    <property type="term" value="C:mitochondrion"/>
    <property type="evidence" value="ECO:0007669"/>
    <property type="project" value="TreeGrafter"/>
</dbReference>
<dbReference type="PANTHER" id="PTHR10745:SF0">
    <property type="entry name" value="GLYCINE--TRNA LIGASE"/>
    <property type="match status" value="1"/>
</dbReference>
<evidence type="ECO:0000313" key="1">
    <source>
        <dbReference type="Proteomes" id="UP000887578"/>
    </source>
</evidence>
<dbReference type="WBParaSite" id="PDA_v2.g19850.t1">
    <property type="protein sequence ID" value="PDA_v2.g19850.t1"/>
    <property type="gene ID" value="PDA_v2.g19850"/>
</dbReference>
<dbReference type="AlphaFoldDB" id="A0A914PP72"/>
<dbReference type="InterPro" id="IPR027031">
    <property type="entry name" value="Gly-tRNA_synthase/POLG2"/>
</dbReference>
<sequence length="132" mass="15181">MSGIRVREFTMCEIEHFVDPSDKSHPKFNKVGDMFLKLYSACDQMDGKAARIVKLSEAVESGMINNQTLGYYMARTFLYLISVGIDPERLRFRQHMGNEMAHYAQDCWDAEILTSYGWIECVGHADRTITET</sequence>
<dbReference type="SUPFAM" id="SSF55681">
    <property type="entry name" value="Class II aaRS and biotin synthetases"/>
    <property type="match status" value="1"/>
</dbReference>
<dbReference type="PANTHER" id="PTHR10745">
    <property type="entry name" value="GLYCYL-TRNA SYNTHETASE/DNA POLYMERASE SUBUNIT GAMMA-2"/>
    <property type="match status" value="1"/>
</dbReference>